<keyword evidence="3" id="KW-0378">Hydrolase</keyword>
<dbReference type="Gene3D" id="1.10.10.10">
    <property type="entry name" value="Winged helix-like DNA-binding domain superfamily/Winged helix DNA-binding domain"/>
    <property type="match status" value="1"/>
</dbReference>
<keyword evidence="4" id="KW-1185">Reference proteome</keyword>
<dbReference type="InterPro" id="IPR036388">
    <property type="entry name" value="WH-like_DNA-bd_sf"/>
</dbReference>
<gene>
    <name evidence="3" type="ORF">D3P04_08070</name>
</gene>
<dbReference type="Pfam" id="PF00753">
    <property type="entry name" value="Lactamase_B"/>
    <property type="match status" value="1"/>
</dbReference>
<feature type="region of interest" description="Disordered" evidence="1">
    <location>
        <begin position="1"/>
        <end position="20"/>
    </location>
</feature>
<name>A0A418SXQ8_9RHOB</name>
<dbReference type="PANTHER" id="PTHR23131">
    <property type="entry name" value="ENDORIBONUCLEASE LACTB2"/>
    <property type="match status" value="1"/>
</dbReference>
<dbReference type="InterPro" id="IPR048933">
    <property type="entry name" value="B_lactamase-like_C"/>
</dbReference>
<evidence type="ECO:0000313" key="3">
    <source>
        <dbReference type="EMBL" id="RJE85716.1"/>
    </source>
</evidence>
<proteinExistence type="predicted"/>
<dbReference type="SUPFAM" id="SSF56281">
    <property type="entry name" value="Metallo-hydrolase/oxidoreductase"/>
    <property type="match status" value="1"/>
</dbReference>
<evidence type="ECO:0000256" key="1">
    <source>
        <dbReference type="SAM" id="MobiDB-lite"/>
    </source>
</evidence>
<dbReference type="InterPro" id="IPR001279">
    <property type="entry name" value="Metallo-B-lactamas"/>
</dbReference>
<dbReference type="PANTHER" id="PTHR23131:SF4">
    <property type="entry name" value="METALLO-BETA-LACTAMASE SUPERFAMILY POTEIN"/>
    <property type="match status" value="1"/>
</dbReference>
<feature type="domain" description="Metallo-beta-lactamase" evidence="2">
    <location>
        <begin position="47"/>
        <end position="264"/>
    </location>
</feature>
<evidence type="ECO:0000259" key="2">
    <source>
        <dbReference type="SMART" id="SM00849"/>
    </source>
</evidence>
<comment type="caution">
    <text evidence="3">The sequence shown here is derived from an EMBL/GenBank/DDBJ whole genome shotgun (WGS) entry which is preliminary data.</text>
</comment>
<dbReference type="AlphaFoldDB" id="A0A418SXQ8"/>
<dbReference type="SMART" id="SM00849">
    <property type="entry name" value="Lactamase_B"/>
    <property type="match status" value="1"/>
</dbReference>
<dbReference type="Pfam" id="PF21221">
    <property type="entry name" value="B_lactamase-like_C"/>
    <property type="match status" value="1"/>
</dbReference>
<dbReference type="Proteomes" id="UP000284202">
    <property type="component" value="Unassembled WGS sequence"/>
</dbReference>
<dbReference type="GO" id="GO:0016787">
    <property type="term" value="F:hydrolase activity"/>
    <property type="evidence" value="ECO:0007669"/>
    <property type="project" value="UniProtKB-KW"/>
</dbReference>
<dbReference type="InterPro" id="IPR036866">
    <property type="entry name" value="RibonucZ/Hydroxyglut_hydro"/>
</dbReference>
<dbReference type="EMBL" id="QZCG01000005">
    <property type="protein sequence ID" value="RJE85716.1"/>
    <property type="molecule type" value="Genomic_DNA"/>
</dbReference>
<dbReference type="InterPro" id="IPR050662">
    <property type="entry name" value="Sec-metab_biosynth-thioest"/>
</dbReference>
<reference evidence="4" key="1">
    <citation type="submission" date="2018-09" db="EMBL/GenBank/DDBJ databases">
        <title>Acidovorax cavernicola nov. sp. isolated from Gruta de las Maravillas (Aracena, Spain).</title>
        <authorList>
            <person name="Jurado V."/>
            <person name="Gutierrez-Patricio S."/>
            <person name="Gonzalez-Pimentel J.L."/>
            <person name="Miller A.Z."/>
            <person name="Laiz L."/>
            <person name="Saiz-Jimenez C."/>
        </authorList>
    </citation>
    <scope>NUCLEOTIDE SEQUENCE [LARGE SCALE GENOMIC DNA]</scope>
    <source>
        <strain evidence="4">1011MAR3C25</strain>
    </source>
</reference>
<evidence type="ECO:0000313" key="4">
    <source>
        <dbReference type="Proteomes" id="UP000284202"/>
    </source>
</evidence>
<organism evidence="3 4">
    <name type="scientific">Paracoccus onubensis</name>
    <dbReference type="NCBI Taxonomy" id="1675788"/>
    <lineage>
        <taxon>Bacteria</taxon>
        <taxon>Pseudomonadati</taxon>
        <taxon>Pseudomonadota</taxon>
        <taxon>Alphaproteobacteria</taxon>
        <taxon>Rhodobacterales</taxon>
        <taxon>Paracoccaceae</taxon>
        <taxon>Paracoccus</taxon>
    </lineage>
</organism>
<dbReference type="Gene3D" id="3.60.15.10">
    <property type="entry name" value="Ribonuclease Z/Hydroxyacylglutathione hydrolase-like"/>
    <property type="match status" value="1"/>
</dbReference>
<dbReference type="OrthoDB" id="2971563at2"/>
<accession>A0A418SXQ8</accession>
<sequence>MTDLNVGCESPSAAAATGSDDPAKARITEILPGILLLRAELPFALDHVNIYLIAEDDGWAIVDTGVDDARTRAVFAQLLEGPLKGQRFSRLIATHHHPDHIGLAGWLCAEYDLRLFTSLSAYLASLTLRGNPERLGRAFYAAYYRRHGMTAAQAKSLQGWPEHYRELVGTPPPEFTRLLAGDRLKLGHREFEILTGDGHAPEQLMLYCAAEGLLLAGDQVLMRISPNISVDPTGPESDPLGHYLRSLENLRGRVPDGTLVLPGHHKPFRALHARIGELQEQHRQRLETILRACGDSELSVGDLVPVLFSRPLDGFQLGFAFGEAHAHVNRLVHDGRLKRSSSDDGIRYRISPD</sequence>
<protein>
    <submittedName>
        <fullName evidence="3">MBL fold metallo-hydrolase</fullName>
    </submittedName>
</protein>
<dbReference type="RefSeq" id="WP_119747703.1">
    <property type="nucleotide sequence ID" value="NZ_QZCG01000005.1"/>
</dbReference>